<evidence type="ECO:0000256" key="3">
    <source>
        <dbReference type="ARBA" id="ARBA00022801"/>
    </source>
</evidence>
<organism evidence="5 6">
    <name type="scientific">Bradyrhizobium retamae</name>
    <dbReference type="NCBI Taxonomy" id="1300035"/>
    <lineage>
        <taxon>Bacteria</taxon>
        <taxon>Pseudomonadati</taxon>
        <taxon>Pseudomonadota</taxon>
        <taxon>Alphaproteobacteria</taxon>
        <taxon>Hyphomicrobiales</taxon>
        <taxon>Nitrobacteraceae</taxon>
        <taxon>Bradyrhizobium</taxon>
    </lineage>
</organism>
<evidence type="ECO:0000256" key="1">
    <source>
        <dbReference type="ARBA" id="ARBA00009381"/>
    </source>
</evidence>
<keyword evidence="6" id="KW-1185">Reference proteome</keyword>
<dbReference type="Gene3D" id="1.10.246.230">
    <property type="match status" value="1"/>
</dbReference>
<comment type="similarity">
    <text evidence="1">Belongs to the gamma-glutamyltransferase family.</text>
</comment>
<dbReference type="InterPro" id="IPR029055">
    <property type="entry name" value="Ntn_hydrolases_N"/>
</dbReference>
<evidence type="ECO:0000313" key="6">
    <source>
        <dbReference type="Proteomes" id="UP000052023"/>
    </source>
</evidence>
<proteinExistence type="inferred from homology"/>
<dbReference type="PANTHER" id="PTHR43199:SF1">
    <property type="entry name" value="GLUTATHIONE HYDROLASE PROENZYME"/>
    <property type="match status" value="1"/>
</dbReference>
<evidence type="ECO:0000256" key="4">
    <source>
        <dbReference type="ARBA" id="ARBA00023145"/>
    </source>
</evidence>
<dbReference type="InterPro" id="IPR043137">
    <property type="entry name" value="GGT_ssub_C"/>
</dbReference>
<evidence type="ECO:0000313" key="5">
    <source>
        <dbReference type="EMBL" id="KRR28454.1"/>
    </source>
</evidence>
<dbReference type="EMBL" id="LLYA01000090">
    <property type="protein sequence ID" value="KRR28454.1"/>
    <property type="molecule type" value="Genomic_DNA"/>
</dbReference>
<dbReference type="PANTHER" id="PTHR43199">
    <property type="entry name" value="GLUTATHIONE HYDROLASE"/>
    <property type="match status" value="1"/>
</dbReference>
<sequence length="530" mass="56330">MRDQFSNTQAIRKPAVTSRGGIVAAQSSRAAQVGVEVLAAGGDCIDAVIATTFALGVLEPWMSGVGGGGAMVLYRAREHRYEVIDYGMRAPLSLRVEDYPLTGGGAASDIFPWPRVKDDRNIHGPGSIAVPGVVAGMEEAHRRYAKLPWKELLAPSISLAGEGLAVDWWTTVMISSAAADLRRYPASAAAYLQDGLPPNPQWGIRSKVRMPQDRLKATMAQLASAGPRDFYEGDLAQSLAADIQAAGGALSAEDLKPFRSVVREPLAIPYRGGEVFATPELTAGPTLARTLRLLQENLEPARSGPDAAAYIAYASALQKAYRERLKDMGDEDGRRALGAEALAPACTTHFSAVDRDGNMAAVTQTLLSTFGSKFVTNQTGITMNNGIMWFDPTPGTPNSLAPGKRCLTNYTPVLAQAADGRRVAVGASGGRRILPAVSQLLSFVMDYGMDLDAAIHQPRIDASEGAIVIGDVRLPQAASEALGSRFDYEEACIQNLPMKFACPSVVLRDGETNSGATEPFHAWSEAVAEG</sequence>
<dbReference type="GO" id="GO:0016787">
    <property type="term" value="F:hydrolase activity"/>
    <property type="evidence" value="ECO:0007669"/>
    <property type="project" value="UniProtKB-KW"/>
</dbReference>
<dbReference type="Gene3D" id="3.60.20.40">
    <property type="match status" value="1"/>
</dbReference>
<dbReference type="InterPro" id="IPR051792">
    <property type="entry name" value="GGT_bact"/>
</dbReference>
<accession>A0A0R3NFL4</accession>
<keyword evidence="4" id="KW-0865">Zymogen</keyword>
<evidence type="ECO:0000256" key="2">
    <source>
        <dbReference type="ARBA" id="ARBA00022679"/>
    </source>
</evidence>
<keyword evidence="2 5" id="KW-0808">Transferase</keyword>
<dbReference type="GO" id="GO:0016740">
    <property type="term" value="F:transferase activity"/>
    <property type="evidence" value="ECO:0007669"/>
    <property type="project" value="UniProtKB-KW"/>
</dbReference>
<dbReference type="PRINTS" id="PR01210">
    <property type="entry name" value="GGTRANSPTASE"/>
</dbReference>
<keyword evidence="3" id="KW-0378">Hydrolase</keyword>
<comment type="caution">
    <text evidence="5">The sequence shown here is derived from an EMBL/GenBank/DDBJ whole genome shotgun (WGS) entry which is preliminary data.</text>
</comment>
<dbReference type="OrthoDB" id="9781342at2"/>
<dbReference type="SUPFAM" id="SSF56235">
    <property type="entry name" value="N-terminal nucleophile aminohydrolases (Ntn hydrolases)"/>
    <property type="match status" value="1"/>
</dbReference>
<gene>
    <name evidence="5" type="ORF">CQ13_20905</name>
</gene>
<dbReference type="AlphaFoldDB" id="A0A0R3NFL4"/>
<dbReference type="Proteomes" id="UP000052023">
    <property type="component" value="Unassembled WGS sequence"/>
</dbReference>
<dbReference type="Pfam" id="PF01019">
    <property type="entry name" value="G_glu_transpept"/>
    <property type="match status" value="2"/>
</dbReference>
<reference evidence="5 6" key="1">
    <citation type="submission" date="2014-03" db="EMBL/GenBank/DDBJ databases">
        <title>Bradyrhizobium valentinum sp. nov., isolated from effective nodules of Lupinus mariae-josephae, a lupine endemic of basic-lime soils in Eastern Spain.</title>
        <authorList>
            <person name="Duran D."/>
            <person name="Rey L."/>
            <person name="Navarro A."/>
            <person name="Busquets A."/>
            <person name="Imperial J."/>
            <person name="Ruiz-Argueso T."/>
        </authorList>
    </citation>
    <scope>NUCLEOTIDE SEQUENCE [LARGE SCALE GENOMIC DNA]</scope>
    <source>
        <strain evidence="5 6">Ro19</strain>
    </source>
</reference>
<name>A0A0R3NFL4_9BRAD</name>
<protein>
    <submittedName>
        <fullName evidence="5">Gamma-glutamyltransferase</fullName>
    </submittedName>
</protein>
<dbReference type="RefSeq" id="WP_057842950.1">
    <property type="nucleotide sequence ID" value="NZ_LLYA01000090.1"/>
</dbReference>